<gene>
    <name evidence="2" type="ORF">CBM2589_B120374</name>
</gene>
<feature type="region of interest" description="Disordered" evidence="1">
    <location>
        <begin position="58"/>
        <end position="96"/>
    </location>
</feature>
<organism evidence="2">
    <name type="scientific">Cupriavidus taiwanensis</name>
    <dbReference type="NCBI Taxonomy" id="164546"/>
    <lineage>
        <taxon>Bacteria</taxon>
        <taxon>Pseudomonadati</taxon>
        <taxon>Pseudomonadota</taxon>
        <taxon>Betaproteobacteria</taxon>
        <taxon>Burkholderiales</taxon>
        <taxon>Burkholderiaceae</taxon>
        <taxon>Cupriavidus</taxon>
    </lineage>
</organism>
<evidence type="ECO:0000256" key="1">
    <source>
        <dbReference type="SAM" id="MobiDB-lite"/>
    </source>
</evidence>
<evidence type="ECO:0000313" key="2">
    <source>
        <dbReference type="EMBL" id="SOY44411.1"/>
    </source>
</evidence>
<name>A0A375BHD8_9BURK</name>
<reference evidence="2" key="1">
    <citation type="submission" date="2018-01" db="EMBL/GenBank/DDBJ databases">
        <authorList>
            <person name="Clerissi C."/>
        </authorList>
    </citation>
    <scope>NUCLEOTIDE SEQUENCE</scope>
    <source>
        <strain evidence="2">Cupriavidus taiwanensis STM 3521</strain>
    </source>
</reference>
<dbReference type="Proteomes" id="UP000256297">
    <property type="component" value="Chromosome CBM2589_b"/>
</dbReference>
<sequence length="96" mass="10622">MGRGNPLRPYLLPNLSRLLALPRSCVKQIWPKGSARRDLMPQPLAIGQRAIVLRADLRDGRDRAPSPSTLRCRLHGQRYTPAASPASSTPARQSRS</sequence>
<dbReference type="EMBL" id="OFSP01000004">
    <property type="protein sequence ID" value="SOY44411.1"/>
    <property type="molecule type" value="Genomic_DNA"/>
</dbReference>
<comment type="caution">
    <text evidence="2">The sequence shown here is derived from an EMBL/GenBank/DDBJ whole genome shotgun (WGS) entry which is preliminary data.</text>
</comment>
<feature type="compositionally biased region" description="Low complexity" evidence="1">
    <location>
        <begin position="80"/>
        <end position="96"/>
    </location>
</feature>
<accession>A0A375BHD8</accession>
<dbReference type="AlphaFoldDB" id="A0A375BHD8"/>
<protein>
    <submittedName>
        <fullName evidence="2">Uncharacterized protein</fullName>
    </submittedName>
</protein>
<proteinExistence type="predicted"/>